<evidence type="ECO:0000256" key="1">
    <source>
        <dbReference type="ARBA" id="ARBA00004316"/>
    </source>
</evidence>
<keyword evidence="6" id="KW-1185">Reference proteome</keyword>
<dbReference type="PANTHER" id="PTHR46614">
    <property type="entry name" value="MORN REPEAT-CONTAINING PROTEIN 4"/>
    <property type="match status" value="1"/>
</dbReference>
<dbReference type="GO" id="GO:0042995">
    <property type="term" value="C:cell projection"/>
    <property type="evidence" value="ECO:0007669"/>
    <property type="project" value="UniProtKB-SubCell"/>
</dbReference>
<evidence type="ECO:0000256" key="4">
    <source>
        <dbReference type="SAM" id="MobiDB-lite"/>
    </source>
</evidence>
<proteinExistence type="predicted"/>
<dbReference type="EMBL" id="CAKOGP040000001">
    <property type="protein sequence ID" value="CAJ1912566.1"/>
    <property type="molecule type" value="Genomic_DNA"/>
</dbReference>
<dbReference type="InterPro" id="IPR003409">
    <property type="entry name" value="MORN"/>
</dbReference>
<feature type="compositionally biased region" description="Low complexity" evidence="4">
    <location>
        <begin position="46"/>
        <end position="56"/>
    </location>
</feature>
<evidence type="ECO:0000256" key="2">
    <source>
        <dbReference type="ARBA" id="ARBA00022737"/>
    </source>
</evidence>
<dbReference type="SMART" id="SM00698">
    <property type="entry name" value="MORN"/>
    <property type="match status" value="2"/>
</dbReference>
<sequence length="496" mass="55746">MALHLCRIADSSTTSKPDIFVDSISGDESNERKMYLSYSNQDTRSHNLLESSSSSRRVVERRNSNSTPHLFLPYTGGRKRTNEFEQRCISLMRQELLSDMQAASIAKAMNMASDEAVKGQRAGTKLRHSLHASIFKKVLRRQNDPLVEVDDDDTPDLLTVPDQSSTWEIDFLKDQMKRQQDELDFLRAAMRHLISSMEDVDDLGDEQPIQPMHRSEKESRNPRNVVQPLGIQDRDLLEKLPMIQAPTVQDRDLLEQLPAVNKFPSIIEIPMNFEESDDYSEQMSELQSPSVIVLKNLTQTMKALGKDMPIAQISPAPIPPVSALALQNKFTGLQKGASQKPSYPMHITASIIDVSNDEECKEENMETMQLVVTATSGKQNQRTYTYTDMVKGEVQEGRARGVKYQLHFEKKGVFVEGEYSGTIKSGLPHGSGVLRFANRDLYIGEFSGGRMHGEGSLLSRCNGKLSTFRGIFKNNEFVEPVATAKRVSANELEAEL</sequence>
<dbReference type="GO" id="GO:0048678">
    <property type="term" value="P:response to axon injury"/>
    <property type="evidence" value="ECO:0007669"/>
    <property type="project" value="TreeGrafter"/>
</dbReference>
<organism evidence="5 6">
    <name type="scientific">Cylindrotheca closterium</name>
    <dbReference type="NCBI Taxonomy" id="2856"/>
    <lineage>
        <taxon>Eukaryota</taxon>
        <taxon>Sar</taxon>
        <taxon>Stramenopiles</taxon>
        <taxon>Ochrophyta</taxon>
        <taxon>Bacillariophyta</taxon>
        <taxon>Bacillariophyceae</taxon>
        <taxon>Bacillariophycidae</taxon>
        <taxon>Bacillariales</taxon>
        <taxon>Bacillariaceae</taxon>
        <taxon>Cylindrotheca</taxon>
    </lineage>
</organism>
<evidence type="ECO:0000313" key="5">
    <source>
        <dbReference type="EMBL" id="CAJ1912566.1"/>
    </source>
</evidence>
<dbReference type="SUPFAM" id="SSF82185">
    <property type="entry name" value="Histone H3 K4-specific methyltransferase SET7/9 N-terminal domain"/>
    <property type="match status" value="1"/>
</dbReference>
<feature type="region of interest" description="Disordered" evidence="4">
    <location>
        <begin position="202"/>
        <end position="223"/>
    </location>
</feature>
<evidence type="ECO:0000313" key="6">
    <source>
        <dbReference type="Proteomes" id="UP001295423"/>
    </source>
</evidence>
<dbReference type="Proteomes" id="UP001295423">
    <property type="component" value="Unassembled WGS sequence"/>
</dbReference>
<comment type="caution">
    <text evidence="5">The sequence shown here is derived from an EMBL/GenBank/DDBJ whole genome shotgun (WGS) entry which is preliminary data.</text>
</comment>
<feature type="region of interest" description="Disordered" evidence="4">
    <location>
        <begin position="38"/>
        <end position="64"/>
    </location>
</feature>
<dbReference type="AlphaFoldDB" id="A0AAD2FFJ9"/>
<name>A0AAD2FFJ9_9STRA</name>
<protein>
    <recommendedName>
        <fullName evidence="7">MORN repeat-containing protein 5</fullName>
    </recommendedName>
</protein>
<dbReference type="Pfam" id="PF02493">
    <property type="entry name" value="MORN"/>
    <property type="match status" value="2"/>
</dbReference>
<evidence type="ECO:0008006" key="7">
    <source>
        <dbReference type="Google" id="ProtNLM"/>
    </source>
</evidence>
<reference evidence="5" key="1">
    <citation type="submission" date="2023-08" db="EMBL/GenBank/DDBJ databases">
        <authorList>
            <person name="Audoor S."/>
            <person name="Bilcke G."/>
        </authorList>
    </citation>
    <scope>NUCLEOTIDE SEQUENCE</scope>
</reference>
<comment type="subcellular location">
    <subcellularLocation>
        <location evidence="1">Cell projection</location>
    </subcellularLocation>
</comment>
<gene>
    <name evidence="5" type="ORF">CYCCA115_LOCUS631</name>
</gene>
<keyword evidence="3" id="KW-0966">Cell projection</keyword>
<dbReference type="Gene3D" id="2.20.110.10">
    <property type="entry name" value="Histone H3 K4-specific methyltransferase SET7/9 N-terminal domain"/>
    <property type="match status" value="1"/>
</dbReference>
<accession>A0AAD2FFJ9</accession>
<dbReference type="PANTHER" id="PTHR46614:SF1">
    <property type="entry name" value="MORN REPEAT-CONTAINING PROTEIN 4"/>
    <property type="match status" value="1"/>
</dbReference>
<dbReference type="InterPro" id="IPR052315">
    <property type="entry name" value="MORN4"/>
</dbReference>
<evidence type="ECO:0000256" key="3">
    <source>
        <dbReference type="ARBA" id="ARBA00023273"/>
    </source>
</evidence>
<keyword evidence="2" id="KW-0677">Repeat</keyword>